<evidence type="ECO:0000256" key="1">
    <source>
        <dbReference type="ARBA" id="ARBA00005228"/>
    </source>
</evidence>
<comment type="function">
    <text evidence="2">Serine peptidase whose precise substrate specificity remains unclear. Does not cleave peptides after a arginine or lysine residue. Regulates trans-Golgi network morphology and sorting by regulating the membrane binding of the AP-1 complex. May play a role in the regulation of synaptic vesicle exocytosis.</text>
</comment>
<keyword evidence="5" id="KW-1185">Reference proteome</keyword>
<dbReference type="GO" id="GO:0006508">
    <property type="term" value="P:proteolysis"/>
    <property type="evidence" value="ECO:0007669"/>
    <property type="project" value="UniProtKB-KW"/>
</dbReference>
<dbReference type="SUPFAM" id="SSF53474">
    <property type="entry name" value="alpha/beta-Hydrolases"/>
    <property type="match status" value="1"/>
</dbReference>
<accession>A0A6P5XCI9</accession>
<dbReference type="GeneID" id="111282297"/>
<dbReference type="InterPro" id="IPR051543">
    <property type="entry name" value="Serine_Peptidase_S9A"/>
</dbReference>
<protein>
    <recommendedName>
        <fullName evidence="3">Prolyl endopeptidase</fullName>
        <ecNumber evidence="3">3.4.21.-</ecNumber>
    </recommendedName>
</protein>
<dbReference type="GO" id="GO:0005829">
    <property type="term" value="C:cytosol"/>
    <property type="evidence" value="ECO:0007669"/>
    <property type="project" value="TreeGrafter"/>
</dbReference>
<dbReference type="Gene3D" id="3.40.50.1820">
    <property type="entry name" value="alpha/beta hydrolase"/>
    <property type="match status" value="1"/>
</dbReference>
<keyword evidence="3" id="KW-0645">Protease</keyword>
<evidence type="ECO:0000259" key="4">
    <source>
        <dbReference type="Pfam" id="PF00326"/>
    </source>
</evidence>
<comment type="similarity">
    <text evidence="1 3">Belongs to the peptidase S9A family.</text>
</comment>
<feature type="domain" description="Peptidase S9 prolyl oligopeptidase catalytic" evidence="4">
    <location>
        <begin position="68"/>
        <end position="184"/>
    </location>
</feature>
<sequence>MDEILRPDKVLGGFDASNYVTKRKWANASDGTQIPISIVCQKNLVKLDGSYPMLLYGYGSYEMCIYPDFKASRLSLFDHAFIFAIAQIRGGGEMGKQWYWNGKFYEKKNTFTDFIACAEFLIEQKHCSKENLCNEGRSAGGLLIGAVLNMRPDLFRAAVAGVPFIDVLTTMLDPTIPLTTTKWEVLSFSLKISIFIFLTIETIW</sequence>
<evidence type="ECO:0000313" key="5">
    <source>
        <dbReference type="Proteomes" id="UP000515121"/>
    </source>
</evidence>
<gene>
    <name evidence="6" type="primary">LOC111282297</name>
</gene>
<dbReference type="AlphaFoldDB" id="A0A6P5XCI9"/>
<evidence type="ECO:0000256" key="3">
    <source>
        <dbReference type="RuleBase" id="RU368024"/>
    </source>
</evidence>
<reference evidence="6" key="1">
    <citation type="submission" date="2025-08" db="UniProtKB">
        <authorList>
            <consortium name="RefSeq"/>
        </authorList>
    </citation>
    <scope>IDENTIFICATION</scope>
    <source>
        <tissue evidence="6">Fruit stalk</tissue>
    </source>
</reference>
<dbReference type="Proteomes" id="UP000515121">
    <property type="component" value="Unplaced"/>
</dbReference>
<dbReference type="Pfam" id="PF00326">
    <property type="entry name" value="Peptidase_S9"/>
    <property type="match status" value="1"/>
</dbReference>
<dbReference type="PANTHER" id="PTHR11757:SF19">
    <property type="entry name" value="PROLYL ENDOPEPTIDASE-LIKE"/>
    <property type="match status" value="1"/>
</dbReference>
<dbReference type="InterPro" id="IPR029058">
    <property type="entry name" value="AB_hydrolase_fold"/>
</dbReference>
<evidence type="ECO:0000256" key="2">
    <source>
        <dbReference type="ARBA" id="ARBA00045448"/>
    </source>
</evidence>
<proteinExistence type="inferred from homology"/>
<keyword evidence="3" id="KW-0378">Hydrolase</keyword>
<dbReference type="PRINTS" id="PR00862">
    <property type="entry name" value="PROLIGOPTASE"/>
</dbReference>
<dbReference type="GO" id="GO:0004252">
    <property type="term" value="F:serine-type endopeptidase activity"/>
    <property type="evidence" value="ECO:0007669"/>
    <property type="project" value="UniProtKB-UniRule"/>
</dbReference>
<dbReference type="InterPro" id="IPR002470">
    <property type="entry name" value="Peptidase_S9A"/>
</dbReference>
<dbReference type="RefSeq" id="XP_022726059.1">
    <property type="nucleotide sequence ID" value="XM_022870324.1"/>
</dbReference>
<evidence type="ECO:0000313" key="6">
    <source>
        <dbReference type="RefSeq" id="XP_022726059.1"/>
    </source>
</evidence>
<dbReference type="EC" id="3.4.21.-" evidence="3"/>
<organism evidence="5 6">
    <name type="scientific">Durio zibethinus</name>
    <name type="common">Durian</name>
    <dbReference type="NCBI Taxonomy" id="66656"/>
    <lineage>
        <taxon>Eukaryota</taxon>
        <taxon>Viridiplantae</taxon>
        <taxon>Streptophyta</taxon>
        <taxon>Embryophyta</taxon>
        <taxon>Tracheophyta</taxon>
        <taxon>Spermatophyta</taxon>
        <taxon>Magnoliopsida</taxon>
        <taxon>eudicotyledons</taxon>
        <taxon>Gunneridae</taxon>
        <taxon>Pentapetalae</taxon>
        <taxon>rosids</taxon>
        <taxon>malvids</taxon>
        <taxon>Malvales</taxon>
        <taxon>Malvaceae</taxon>
        <taxon>Helicteroideae</taxon>
        <taxon>Durio</taxon>
    </lineage>
</organism>
<dbReference type="OrthoDB" id="248387at2759"/>
<dbReference type="InterPro" id="IPR001375">
    <property type="entry name" value="Peptidase_S9_cat"/>
</dbReference>
<keyword evidence="3" id="KW-0720">Serine protease</keyword>
<dbReference type="KEGG" id="dzi:111282297"/>
<dbReference type="PANTHER" id="PTHR11757">
    <property type="entry name" value="PROTEASE FAMILY S9A OLIGOPEPTIDASE"/>
    <property type="match status" value="1"/>
</dbReference>
<name>A0A6P5XCI9_DURZI</name>